<dbReference type="GO" id="GO:0000175">
    <property type="term" value="F:3'-5'-RNA exonuclease activity"/>
    <property type="evidence" value="ECO:0007669"/>
    <property type="project" value="InterPro"/>
</dbReference>
<protein>
    <submittedName>
        <fullName evidence="3">Uncharacterized protein</fullName>
    </submittedName>
</protein>
<name>A0A7M7HJA8_STRPU</name>
<reference evidence="3" key="2">
    <citation type="submission" date="2021-01" db="UniProtKB">
        <authorList>
            <consortium name="EnsemblMetazoa"/>
        </authorList>
    </citation>
    <scope>IDENTIFICATION</scope>
</reference>
<dbReference type="OMA" id="MTEDEHR"/>
<dbReference type="InParanoid" id="A0A7M7HJA8"/>
<dbReference type="AlphaFoldDB" id="A0A7M7HJA8"/>
<reference evidence="4" key="1">
    <citation type="submission" date="2015-02" db="EMBL/GenBank/DDBJ databases">
        <title>Genome sequencing for Strongylocentrotus purpuratus.</title>
        <authorList>
            <person name="Murali S."/>
            <person name="Liu Y."/>
            <person name="Vee V."/>
            <person name="English A."/>
            <person name="Wang M."/>
            <person name="Skinner E."/>
            <person name="Han Y."/>
            <person name="Muzny D.M."/>
            <person name="Worley K.C."/>
            <person name="Gibbs R.A."/>
        </authorList>
    </citation>
    <scope>NUCLEOTIDE SEQUENCE</scope>
</reference>
<organism evidence="3 4">
    <name type="scientific">Strongylocentrotus purpuratus</name>
    <name type="common">Purple sea urchin</name>
    <dbReference type="NCBI Taxonomy" id="7668"/>
    <lineage>
        <taxon>Eukaryota</taxon>
        <taxon>Metazoa</taxon>
        <taxon>Echinodermata</taxon>
        <taxon>Eleutherozoa</taxon>
        <taxon>Echinozoa</taxon>
        <taxon>Echinoidea</taxon>
        <taxon>Euechinoidea</taxon>
        <taxon>Echinacea</taxon>
        <taxon>Camarodonta</taxon>
        <taxon>Echinidea</taxon>
        <taxon>Strongylocentrotidae</taxon>
        <taxon>Strongylocentrotus</taxon>
    </lineage>
</organism>
<feature type="signal peptide" evidence="2">
    <location>
        <begin position="1"/>
        <end position="20"/>
    </location>
</feature>
<dbReference type="PANTHER" id="PTHR11046">
    <property type="entry name" value="OLIGORIBONUCLEASE, MITOCHONDRIAL"/>
    <property type="match status" value="1"/>
</dbReference>
<evidence type="ECO:0000256" key="1">
    <source>
        <dbReference type="ARBA" id="ARBA00022722"/>
    </source>
</evidence>
<keyword evidence="1" id="KW-0378">Hydrolase</keyword>
<dbReference type="EnsemblMetazoa" id="XM_011675078">
    <property type="protein sequence ID" value="XP_011673380"/>
    <property type="gene ID" value="LOC105442707"/>
</dbReference>
<dbReference type="PANTHER" id="PTHR11046:SF29">
    <property type="match status" value="1"/>
</dbReference>
<dbReference type="KEGG" id="spu:105442707"/>
<dbReference type="OrthoDB" id="6414146at2759"/>
<dbReference type="Proteomes" id="UP000007110">
    <property type="component" value="Unassembled WGS sequence"/>
</dbReference>
<dbReference type="GeneID" id="105442707"/>
<feature type="chain" id="PRO_5029809304" evidence="2">
    <location>
        <begin position="21"/>
        <end position="316"/>
    </location>
</feature>
<evidence type="ECO:0000313" key="4">
    <source>
        <dbReference type="Proteomes" id="UP000007110"/>
    </source>
</evidence>
<keyword evidence="4" id="KW-1185">Reference proteome</keyword>
<keyword evidence="1" id="KW-0540">Nuclease</keyword>
<dbReference type="InterPro" id="IPR022894">
    <property type="entry name" value="Oligoribonuclease"/>
</dbReference>
<dbReference type="RefSeq" id="XP_011673380.2">
    <property type="nucleotide sequence ID" value="XM_011675078.2"/>
</dbReference>
<accession>A0A7M7HJA8</accession>
<evidence type="ECO:0000313" key="3">
    <source>
        <dbReference type="EnsemblMetazoa" id="XP_011673380"/>
    </source>
</evidence>
<sequence length="316" mass="35694">MNNFFCGLHLLVSMAETISSSFKTYEDMHTDPNPGAASIPGVNVSKTEAGTTRFVRTACKAFSKGGDEKSGCHRAWKTFLKRCNITKTYLLNFHGNRFNVIFLLGGCVYHLHNNITEFLSKVHGTPNKLLKAVHADVGVPVYIVGCRVLGLLNKLITAPLWRITEKEGHILDLCQTYTSLHTFLGECISDDSKLEEFMQGNLSCFPEELISKDEVLESLTEKTEHDGEVHSMLKHTFIALHQLLERVTKDYLPGGKYHNLQEDETYVSETASAPKHNKLPERIFGYLDFLLKKDPMLLPSLMKHKLCSFLTKHHNI</sequence>
<evidence type="ECO:0000256" key="2">
    <source>
        <dbReference type="SAM" id="SignalP"/>
    </source>
</evidence>
<proteinExistence type="predicted"/>
<keyword evidence="2" id="KW-0732">Signal</keyword>